<evidence type="ECO:0000313" key="1">
    <source>
        <dbReference type="EMBL" id="GAA4390674.1"/>
    </source>
</evidence>
<dbReference type="Proteomes" id="UP001500635">
    <property type="component" value="Unassembled WGS sequence"/>
</dbReference>
<comment type="caution">
    <text evidence="1">The sequence shown here is derived from an EMBL/GenBank/DDBJ whole genome shotgun (WGS) entry which is preliminary data.</text>
</comment>
<organism evidence="1 2">
    <name type="scientific">Tsukamurella soli</name>
    <dbReference type="NCBI Taxonomy" id="644556"/>
    <lineage>
        <taxon>Bacteria</taxon>
        <taxon>Bacillati</taxon>
        <taxon>Actinomycetota</taxon>
        <taxon>Actinomycetes</taxon>
        <taxon>Mycobacteriales</taxon>
        <taxon>Tsukamurellaceae</taxon>
        <taxon>Tsukamurella</taxon>
    </lineage>
</organism>
<name>A0ABP8JHL2_9ACTN</name>
<reference evidence="2" key="1">
    <citation type="journal article" date="2019" name="Int. J. Syst. Evol. Microbiol.">
        <title>The Global Catalogue of Microorganisms (GCM) 10K type strain sequencing project: providing services to taxonomists for standard genome sequencing and annotation.</title>
        <authorList>
            <consortium name="The Broad Institute Genomics Platform"/>
            <consortium name="The Broad Institute Genome Sequencing Center for Infectious Disease"/>
            <person name="Wu L."/>
            <person name="Ma J."/>
        </authorList>
    </citation>
    <scope>NUCLEOTIDE SEQUENCE [LARGE SCALE GENOMIC DNA]</scope>
    <source>
        <strain evidence="2">JCM 17688</strain>
    </source>
</reference>
<accession>A0ABP8JHL2</accession>
<sequence>MTGPAEHGPGGASPHDERSLREIALLGDAVLDEMRFINHFRGLGVPDDALESLAEAVTSRIDYAFAVTWSPDWVPSGRPHTWRDEVGWHARCTECLAESAAVGGEDGALAWFDDHAGRKHSQS</sequence>
<dbReference type="EMBL" id="BAABFR010000023">
    <property type="protein sequence ID" value="GAA4390674.1"/>
    <property type="molecule type" value="Genomic_DNA"/>
</dbReference>
<proteinExistence type="predicted"/>
<gene>
    <name evidence="1" type="ORF">GCM10023147_18810</name>
</gene>
<evidence type="ECO:0000313" key="2">
    <source>
        <dbReference type="Proteomes" id="UP001500635"/>
    </source>
</evidence>
<dbReference type="RefSeq" id="WP_344994244.1">
    <property type="nucleotide sequence ID" value="NZ_BAABFR010000023.1"/>
</dbReference>
<protein>
    <submittedName>
        <fullName evidence="1">Uncharacterized protein</fullName>
    </submittedName>
</protein>
<keyword evidence="2" id="KW-1185">Reference proteome</keyword>